<sequence length="91" mass="10647">MIVSSEVVMAVIQQTKYGTWRVRGRINHQWHSKTFPTKRECKEWWDALEDKLKGVTNLTDSRKTFLDALMRYAEEVTPTKSACRSESSNRP</sequence>
<accession>A0A077DBX8</accession>
<evidence type="ECO:0000313" key="2">
    <source>
        <dbReference type="Proteomes" id="UP000028945"/>
    </source>
</evidence>
<evidence type="ECO:0008006" key="3">
    <source>
        <dbReference type="Google" id="ProtNLM"/>
    </source>
</evidence>
<proteinExistence type="predicted"/>
<dbReference type="HOGENOM" id="CLU_2421022_0_0_4"/>
<protein>
    <recommendedName>
        <fullName evidence="3">Integrase</fullName>
    </recommendedName>
</protein>
<reference evidence="1 2" key="1">
    <citation type="journal article" date="2014" name="BMC Genomics">
        <title>A genomic perspective on a new bacterial genus and species from the Alcaligenaceae family, Basilea psittacipulmonis.</title>
        <authorList>
            <person name="Whiteson K.L."/>
            <person name="Hernandez D."/>
            <person name="Lazarevic V."/>
            <person name="Gaia N."/>
            <person name="Farinelli L."/>
            <person name="Francois P."/>
            <person name="Pilo P."/>
            <person name="Frey J."/>
            <person name="Schrenzel J."/>
        </authorList>
    </citation>
    <scope>NUCLEOTIDE SEQUENCE [LARGE SCALE GENOMIC DNA]</scope>
    <source>
        <strain evidence="1 2">DSM 24701</strain>
    </source>
</reference>
<keyword evidence="2" id="KW-1185">Reference proteome</keyword>
<name>A0A077DBX8_9BURK</name>
<gene>
    <name evidence="1" type="ORF">IX83_02570</name>
</gene>
<dbReference type="KEGG" id="bpsi:IX83_02570"/>
<dbReference type="AlphaFoldDB" id="A0A077DBX8"/>
<evidence type="ECO:0000313" key="1">
    <source>
        <dbReference type="EMBL" id="AIL32350.1"/>
    </source>
</evidence>
<dbReference type="EMBL" id="CP009238">
    <property type="protein sequence ID" value="AIL32350.1"/>
    <property type="molecule type" value="Genomic_DNA"/>
</dbReference>
<dbReference type="Proteomes" id="UP000028945">
    <property type="component" value="Chromosome"/>
</dbReference>
<organism evidence="1 2">
    <name type="scientific">Basilea psittacipulmonis DSM 24701</name>
    <dbReference type="NCBI Taxonomy" id="1072685"/>
    <lineage>
        <taxon>Bacteria</taxon>
        <taxon>Pseudomonadati</taxon>
        <taxon>Pseudomonadota</taxon>
        <taxon>Betaproteobacteria</taxon>
        <taxon>Burkholderiales</taxon>
        <taxon>Alcaligenaceae</taxon>
        <taxon>Basilea</taxon>
    </lineage>
</organism>